<dbReference type="Proteomes" id="UP001064048">
    <property type="component" value="Chromosome 26"/>
</dbReference>
<evidence type="ECO:0000313" key="2">
    <source>
        <dbReference type="Proteomes" id="UP001064048"/>
    </source>
</evidence>
<dbReference type="EMBL" id="CM046126">
    <property type="protein sequence ID" value="KAI8427225.1"/>
    <property type="molecule type" value="Genomic_DNA"/>
</dbReference>
<gene>
    <name evidence="1" type="ORF">MSG28_014823</name>
</gene>
<protein>
    <submittedName>
        <fullName evidence="1">Uncharacterized protein</fullName>
    </submittedName>
</protein>
<sequence>MIALLESDKDLQRGNAALPLPQHVPEPRVHVVLLLHHAQQRARALQYGHGLFTDLGLHEKKICTRSDSFTDHGFHDKHIKWTRRKWQALRDARAKRRERGEGRYEYADLMSYPDNVDELSEQYIDGDGVEEDPVAENPLMYVNSAELETSQTEKPKKQLNSQNIHQRNIRRFQHGLDPPNPQPEYESDSEAVLGQSVDGHTHFCLSLAPLMRSLPLQQHSTAAHKPPSMNAIAPCLRRDGSSIYRQPIADRHSTWPEGVLTTFAKTRSSFKNSLSVLRQI</sequence>
<name>A0ACC0JTG0_CHOFU</name>
<reference evidence="1 2" key="1">
    <citation type="journal article" date="2022" name="Genome Biol. Evol.">
        <title>The Spruce Budworm Genome: Reconstructing the Evolutionary History of Antifreeze Proteins.</title>
        <authorList>
            <person name="Beliveau C."/>
            <person name="Gagne P."/>
            <person name="Picq S."/>
            <person name="Vernygora O."/>
            <person name="Keeling C.I."/>
            <person name="Pinkney K."/>
            <person name="Doucet D."/>
            <person name="Wen F."/>
            <person name="Johnston J.S."/>
            <person name="Maaroufi H."/>
            <person name="Boyle B."/>
            <person name="Laroche J."/>
            <person name="Dewar K."/>
            <person name="Juretic N."/>
            <person name="Blackburn G."/>
            <person name="Nisole A."/>
            <person name="Brunet B."/>
            <person name="Brandao M."/>
            <person name="Lumley L."/>
            <person name="Duan J."/>
            <person name="Quan G."/>
            <person name="Lucarotti C.J."/>
            <person name="Roe A.D."/>
            <person name="Sperling F.A.H."/>
            <person name="Levesque R.C."/>
            <person name="Cusson M."/>
        </authorList>
    </citation>
    <scope>NUCLEOTIDE SEQUENCE [LARGE SCALE GENOMIC DNA]</scope>
    <source>
        <strain evidence="1">Glfc:IPQL:Cfum</strain>
    </source>
</reference>
<organism evidence="1 2">
    <name type="scientific">Choristoneura fumiferana</name>
    <name type="common">Spruce budworm moth</name>
    <name type="synonym">Archips fumiferana</name>
    <dbReference type="NCBI Taxonomy" id="7141"/>
    <lineage>
        <taxon>Eukaryota</taxon>
        <taxon>Metazoa</taxon>
        <taxon>Ecdysozoa</taxon>
        <taxon>Arthropoda</taxon>
        <taxon>Hexapoda</taxon>
        <taxon>Insecta</taxon>
        <taxon>Pterygota</taxon>
        <taxon>Neoptera</taxon>
        <taxon>Endopterygota</taxon>
        <taxon>Lepidoptera</taxon>
        <taxon>Glossata</taxon>
        <taxon>Ditrysia</taxon>
        <taxon>Tortricoidea</taxon>
        <taxon>Tortricidae</taxon>
        <taxon>Tortricinae</taxon>
        <taxon>Choristoneura</taxon>
    </lineage>
</organism>
<evidence type="ECO:0000313" key="1">
    <source>
        <dbReference type="EMBL" id="KAI8427225.1"/>
    </source>
</evidence>
<proteinExistence type="predicted"/>
<comment type="caution">
    <text evidence="1">The sequence shown here is derived from an EMBL/GenBank/DDBJ whole genome shotgun (WGS) entry which is preliminary data.</text>
</comment>
<accession>A0ACC0JTG0</accession>
<keyword evidence="2" id="KW-1185">Reference proteome</keyword>